<keyword evidence="3 8" id="KW-1133">Transmembrane helix</keyword>
<dbReference type="AlphaFoldDB" id="A0AAN7X388"/>
<evidence type="ECO:0000256" key="4">
    <source>
        <dbReference type="ARBA" id="ARBA00023136"/>
    </source>
</evidence>
<accession>A0AAN7X388</accession>
<comment type="subcellular location">
    <subcellularLocation>
        <location evidence="1">Membrane</location>
    </subcellularLocation>
</comment>
<dbReference type="PROSITE" id="PS50068">
    <property type="entry name" value="LDLRA_2"/>
    <property type="match status" value="1"/>
</dbReference>
<dbReference type="SUPFAM" id="SSF57362">
    <property type="entry name" value="BPTI-like"/>
    <property type="match status" value="2"/>
</dbReference>
<dbReference type="PANTHER" id="PTHR46750:SF1">
    <property type="entry name" value="KUNITZ-TYPE PROTEASE INHIBITOR 1"/>
    <property type="match status" value="1"/>
</dbReference>
<name>A0AAN7X388_ELEMC</name>
<feature type="chain" id="PRO_5042983856" description="Kunitz-type protease inhibitor 1" evidence="9">
    <location>
        <begin position="20"/>
        <end position="502"/>
    </location>
</feature>
<dbReference type="Pfam" id="PF00014">
    <property type="entry name" value="Kunitz_BPTI"/>
    <property type="match status" value="2"/>
</dbReference>
<dbReference type="CDD" id="cd22623">
    <property type="entry name" value="Kunitz_HAI1_1-like"/>
    <property type="match status" value="1"/>
</dbReference>
<comment type="caution">
    <text evidence="12">The sequence shown here is derived from an EMBL/GenBank/DDBJ whole genome shotgun (WGS) entry which is preliminary data.</text>
</comment>
<evidence type="ECO:0000256" key="6">
    <source>
        <dbReference type="ARBA" id="ARBA00023180"/>
    </source>
</evidence>
<evidence type="ECO:0008006" key="14">
    <source>
        <dbReference type="Google" id="ProtNLM"/>
    </source>
</evidence>
<keyword evidence="4 8" id="KW-0472">Membrane</keyword>
<dbReference type="PROSITE" id="PS50986">
    <property type="entry name" value="MANSC"/>
    <property type="match status" value="1"/>
</dbReference>
<dbReference type="SMART" id="SM00765">
    <property type="entry name" value="MANEC"/>
    <property type="match status" value="1"/>
</dbReference>
<organism evidence="12 13">
    <name type="scientific">Eleginops maclovinus</name>
    <name type="common">Patagonian blennie</name>
    <name type="synonym">Eleginus maclovinus</name>
    <dbReference type="NCBI Taxonomy" id="56733"/>
    <lineage>
        <taxon>Eukaryota</taxon>
        <taxon>Metazoa</taxon>
        <taxon>Chordata</taxon>
        <taxon>Craniata</taxon>
        <taxon>Vertebrata</taxon>
        <taxon>Euteleostomi</taxon>
        <taxon>Actinopterygii</taxon>
        <taxon>Neopterygii</taxon>
        <taxon>Teleostei</taxon>
        <taxon>Neoteleostei</taxon>
        <taxon>Acanthomorphata</taxon>
        <taxon>Eupercaria</taxon>
        <taxon>Perciformes</taxon>
        <taxon>Notothenioidei</taxon>
        <taxon>Eleginopidae</taxon>
        <taxon>Eleginops</taxon>
    </lineage>
</organism>
<dbReference type="EMBL" id="JAUZQC010000020">
    <property type="protein sequence ID" value="KAK5852499.1"/>
    <property type="molecule type" value="Genomic_DNA"/>
</dbReference>
<dbReference type="GO" id="GO:0004867">
    <property type="term" value="F:serine-type endopeptidase inhibitor activity"/>
    <property type="evidence" value="ECO:0007669"/>
    <property type="project" value="InterPro"/>
</dbReference>
<dbReference type="InterPro" id="IPR036880">
    <property type="entry name" value="Kunitz_BPTI_sf"/>
</dbReference>
<dbReference type="SUPFAM" id="SSF57424">
    <property type="entry name" value="LDL receptor-like module"/>
    <property type="match status" value="1"/>
</dbReference>
<dbReference type="GO" id="GO:0005886">
    <property type="term" value="C:plasma membrane"/>
    <property type="evidence" value="ECO:0007669"/>
    <property type="project" value="TreeGrafter"/>
</dbReference>
<dbReference type="CDD" id="cd22624">
    <property type="entry name" value="Kunitz_HAI1_2-like"/>
    <property type="match status" value="1"/>
</dbReference>
<keyword evidence="8" id="KW-0812">Transmembrane</keyword>
<dbReference type="PANTHER" id="PTHR46750">
    <property type="entry name" value="KUNITZ-TYPE PROTEASE INHIBITOR 1"/>
    <property type="match status" value="1"/>
</dbReference>
<feature type="domain" description="MANSC" evidence="11">
    <location>
        <begin position="29"/>
        <end position="112"/>
    </location>
</feature>
<dbReference type="Pfam" id="PF07502">
    <property type="entry name" value="MANEC"/>
    <property type="match status" value="1"/>
</dbReference>
<dbReference type="Pfam" id="PF22352">
    <property type="entry name" value="K319L-like_PKD"/>
    <property type="match status" value="1"/>
</dbReference>
<dbReference type="CDD" id="cd00112">
    <property type="entry name" value="LDLa"/>
    <property type="match status" value="1"/>
</dbReference>
<gene>
    <name evidence="12" type="ORF">PBY51_006353</name>
</gene>
<evidence type="ECO:0000259" key="11">
    <source>
        <dbReference type="PROSITE" id="PS50986"/>
    </source>
</evidence>
<evidence type="ECO:0000256" key="9">
    <source>
        <dbReference type="SAM" id="SignalP"/>
    </source>
</evidence>
<dbReference type="InterPro" id="IPR013783">
    <property type="entry name" value="Ig-like_fold"/>
</dbReference>
<dbReference type="Gene3D" id="2.60.40.10">
    <property type="entry name" value="Immunoglobulins"/>
    <property type="match status" value="1"/>
</dbReference>
<dbReference type="InterPro" id="IPR036055">
    <property type="entry name" value="LDL_receptor-like_sf"/>
</dbReference>
<dbReference type="InterPro" id="IPR020901">
    <property type="entry name" value="Prtase_inh_Kunz-CS"/>
</dbReference>
<feature type="domain" description="BPTI/Kunitz inhibitor" evidence="10">
    <location>
        <begin position="231"/>
        <end position="281"/>
    </location>
</feature>
<evidence type="ECO:0000259" key="10">
    <source>
        <dbReference type="PROSITE" id="PS50279"/>
    </source>
</evidence>
<evidence type="ECO:0000256" key="3">
    <source>
        <dbReference type="ARBA" id="ARBA00022989"/>
    </source>
</evidence>
<reference evidence="12 13" key="1">
    <citation type="journal article" date="2023" name="Genes (Basel)">
        <title>Chromosome-Level Genome Assembly and Circadian Gene Repertoire of the Patagonia Blennie Eleginops maclovinus-The Closest Ancestral Proxy of Antarctic Cryonotothenioids.</title>
        <authorList>
            <person name="Cheng C.C."/>
            <person name="Rivera-Colon A.G."/>
            <person name="Minhas B.F."/>
            <person name="Wilson L."/>
            <person name="Rayamajhi N."/>
            <person name="Vargas-Chacoff L."/>
            <person name="Catchen J.M."/>
        </authorList>
    </citation>
    <scope>NUCLEOTIDE SEQUENCE [LARGE SCALE GENOMIC DNA]</scope>
    <source>
        <strain evidence="12">JMC-PN-2008</strain>
    </source>
</reference>
<dbReference type="Proteomes" id="UP001346869">
    <property type="component" value="Unassembled WGS sequence"/>
</dbReference>
<evidence type="ECO:0000256" key="2">
    <source>
        <dbReference type="ARBA" id="ARBA00022729"/>
    </source>
</evidence>
<feature type="signal peptide" evidence="9">
    <location>
        <begin position="1"/>
        <end position="19"/>
    </location>
</feature>
<protein>
    <recommendedName>
        <fullName evidence="14">Kunitz-type protease inhibitor 1</fullName>
    </recommendedName>
</protein>
<evidence type="ECO:0000313" key="12">
    <source>
        <dbReference type="EMBL" id="KAK5852499.1"/>
    </source>
</evidence>
<evidence type="ECO:0000256" key="7">
    <source>
        <dbReference type="PROSITE-ProRule" id="PRU00124"/>
    </source>
</evidence>
<dbReference type="GO" id="GO:0030198">
    <property type="term" value="P:extracellular matrix organization"/>
    <property type="evidence" value="ECO:0007669"/>
    <property type="project" value="TreeGrafter"/>
</dbReference>
<evidence type="ECO:0000256" key="8">
    <source>
        <dbReference type="SAM" id="Phobius"/>
    </source>
</evidence>
<dbReference type="InterPro" id="IPR002172">
    <property type="entry name" value="LDrepeatLR_classA_rpt"/>
</dbReference>
<keyword evidence="5 7" id="KW-1015">Disulfide bond</keyword>
<keyword evidence="6" id="KW-0325">Glycoprotein</keyword>
<keyword evidence="13" id="KW-1185">Reference proteome</keyword>
<dbReference type="GO" id="GO:0060429">
    <property type="term" value="P:epithelium development"/>
    <property type="evidence" value="ECO:0007669"/>
    <property type="project" value="TreeGrafter"/>
</dbReference>
<dbReference type="PRINTS" id="PR00759">
    <property type="entry name" value="BASICPTASE"/>
</dbReference>
<dbReference type="PROSITE" id="PS00280">
    <property type="entry name" value="BPTI_KUNITZ_1"/>
    <property type="match status" value="2"/>
</dbReference>
<evidence type="ECO:0000313" key="13">
    <source>
        <dbReference type="Proteomes" id="UP001346869"/>
    </source>
</evidence>
<dbReference type="PROSITE" id="PS50279">
    <property type="entry name" value="BPTI_KUNITZ_2"/>
    <property type="match status" value="2"/>
</dbReference>
<dbReference type="InterPro" id="IPR011106">
    <property type="entry name" value="MANSC_N"/>
</dbReference>
<dbReference type="SMART" id="SM00131">
    <property type="entry name" value="KU"/>
    <property type="match status" value="2"/>
</dbReference>
<evidence type="ECO:0000256" key="1">
    <source>
        <dbReference type="ARBA" id="ARBA00004370"/>
    </source>
</evidence>
<dbReference type="Gene3D" id="4.10.410.10">
    <property type="entry name" value="Pancreatic trypsin inhibitor Kunitz domain"/>
    <property type="match status" value="2"/>
</dbReference>
<dbReference type="InterPro" id="IPR035986">
    <property type="entry name" value="PKD_dom_sf"/>
</dbReference>
<proteinExistence type="predicted"/>
<dbReference type="InterPro" id="IPR013980">
    <property type="entry name" value="MANSC_dom"/>
</dbReference>
<keyword evidence="2 9" id="KW-0732">Signal</keyword>
<feature type="transmembrane region" description="Helical" evidence="8">
    <location>
        <begin position="436"/>
        <end position="458"/>
    </location>
</feature>
<dbReference type="GO" id="GO:0008544">
    <property type="term" value="P:epidermis development"/>
    <property type="evidence" value="ECO:0007669"/>
    <property type="project" value="TreeGrafter"/>
</dbReference>
<reference evidence="12 13" key="2">
    <citation type="journal article" date="2023" name="Mol. Biol. Evol.">
        <title>Genomics of Secondarily Temperate Adaptation in the Only Non-Antarctic Icefish.</title>
        <authorList>
            <person name="Rivera-Colon A.G."/>
            <person name="Rayamajhi N."/>
            <person name="Minhas B.F."/>
            <person name="Madrigal G."/>
            <person name="Bilyk K.T."/>
            <person name="Yoon V."/>
            <person name="Hune M."/>
            <person name="Gregory S."/>
            <person name="Cheng C.H.C."/>
            <person name="Catchen J.M."/>
        </authorList>
    </citation>
    <scope>NUCLEOTIDE SEQUENCE [LARGE SCALE GENOMIC DNA]</scope>
    <source>
        <strain evidence="12">JMC-PN-2008</strain>
    </source>
</reference>
<feature type="disulfide bond" evidence="7">
    <location>
        <begin position="321"/>
        <end position="336"/>
    </location>
</feature>
<evidence type="ECO:0000256" key="5">
    <source>
        <dbReference type="ARBA" id="ARBA00023157"/>
    </source>
</evidence>
<comment type="caution">
    <text evidence="7">Lacks conserved residue(s) required for the propagation of feature annotation.</text>
</comment>
<feature type="domain" description="BPTI/Kunitz inhibitor" evidence="10">
    <location>
        <begin position="358"/>
        <end position="408"/>
    </location>
</feature>
<dbReference type="FunFam" id="4.10.410.10:FF:000006">
    <property type="entry name" value="Serine peptidase inhibitor, Kunitz type 1"/>
    <property type="match status" value="1"/>
</dbReference>
<sequence length="502" mass="55111">MPPSPSPLLFLLLLHTAAAEDCRATFRLGQENFVLDAEDAVKEGAALLATARVSSEEACKSACCADARCNLVLLEPRQGTAGAENRTCDLFDCVHRNSFVCRFVNKVGYLSYIRETEFLQHLQGPQTGERAPPIAIADRDVIVQPAAKLTLNGIQSLALDDAHITKYSWTLQGRATGVHMQETELPDQVRLSILQPGSYSFLLTVTDSNDRSDSAEVRVLVLSPELTSLYCLAPLKVGPCRAAFPRWRYDAPSGRCQPFVFGGCKPNNNNFLSEEECVSACSGVTASSERSSLPAAECGGAECVPGQLSCGSCCLHRSLECDGVQQCRKGEDEEPCSKLNETFSRLLDIEVNQRKARCAEPPLPGLCRASFTRWYYDPLNRKCFRFTYGGCKGSANNFEEEENCSTTCRGVTERDVFIRGTFDRFRAEEESDSGNIALAVCLSVAILALLAILTYCFLKSRKERSHRPAAAGPAHMALSEQDTFVYNSTTKPIVRHLNNQPV</sequence>
<dbReference type="InterPro" id="IPR002223">
    <property type="entry name" value="Kunitz_BPTI"/>
</dbReference>
<dbReference type="SUPFAM" id="SSF49299">
    <property type="entry name" value="PKD domain"/>
    <property type="match status" value="1"/>
</dbReference>